<evidence type="ECO:0000313" key="3">
    <source>
        <dbReference type="Proteomes" id="UP000001116"/>
    </source>
</evidence>
<dbReference type="InterPro" id="IPR043737">
    <property type="entry name" value="DUF5682"/>
</dbReference>
<proteinExistence type="predicted"/>
<dbReference type="Proteomes" id="UP000001116">
    <property type="component" value="Chromosome"/>
</dbReference>
<dbReference type="EMBL" id="CP000750">
    <property type="protein sequence ID" value="ABS03531.1"/>
    <property type="molecule type" value="Genomic_DNA"/>
</dbReference>
<evidence type="ECO:0000256" key="1">
    <source>
        <dbReference type="SAM" id="MobiDB-lite"/>
    </source>
</evidence>
<sequence>MSTGTPGAAGASTGGAGAGPATAAVVEVLGVRHHGPGSARAVRAALERLQPDVVLVEGPADADPVAALVADPGLVPPVALLAHVTDAPGTAAFWPFAVFSPEWQAVVWAHERGARVRFCDLPSSTSLALRDTGTEDPEDTEAPGGSQQDLGQAAGTEQAGERGEPDAAAPAPSADLLGVRRDPLAALAAAGGYDDPERWWEDVVESRLDTPTPFAVLTEAMAELRAAAPALPAAQQLTEDRREAHMRQVLREVLKGGARRVAVVCGAWHAPALTGTLPSAASDARLLRGAPKRRTSVTWVPWTHSRLAHASGYGAGITSPGWYHHLFTARDEPVPRWLTRVAGVLRAEDLPVSSAHVIEAVRLADTLAVLRGRPLAGLAEVTEATRAVMTGGDDALLALVTDRLVVGEAMGSVPEGAPTVPLAADLRASAKRLRLAQESAERGLELDLRKDTDAARSRLLHRLRLLGVDWGVPTRSQVRSTGTFREAWRLVWAPELAVSVVEASLWGTTVAAAASAKAVSDAAGAPLPALTALVERCLLADLPEALPVVVDAVGERAALDLDVAHLMAALPALVRAARYSDVRGTSASALTAVASGLLVRTCAALPAAVTSLDDAGATALRAALDDVHAAVLLWEDPDASERWSAALAGVSARTDVHGLLTGRTTRLLRDTARLSPAGAARRLRRALSVGTPAPAQAAWVEGFLGRDGLLLVHDADLLALLDGWVCSLPEREFTEVLPLLRRTFGAYDRGERRSIGDAVTRRPTTTTAAAAVVDDALALPALRTAALLLGGPA</sequence>
<dbReference type="PANTHER" id="PTHR30634">
    <property type="entry name" value="OUTER MEMBRANE LOLAB LIPOPROTEIN INSERTION APPARATUS"/>
    <property type="match status" value="1"/>
</dbReference>
<organism evidence="2 3">
    <name type="scientific">Kineococcus radiotolerans (strain ATCC BAA-149 / DSM 14245 / SRS30216)</name>
    <dbReference type="NCBI Taxonomy" id="266940"/>
    <lineage>
        <taxon>Bacteria</taxon>
        <taxon>Bacillati</taxon>
        <taxon>Actinomycetota</taxon>
        <taxon>Actinomycetes</taxon>
        <taxon>Kineosporiales</taxon>
        <taxon>Kineosporiaceae</taxon>
        <taxon>Kineococcus</taxon>
    </lineage>
</organism>
<dbReference type="eggNOG" id="COG1916">
    <property type="taxonomic scope" value="Bacteria"/>
</dbReference>
<dbReference type="KEGG" id="kra:Krad_2046"/>
<feature type="compositionally biased region" description="Low complexity" evidence="1">
    <location>
        <begin position="166"/>
        <end position="175"/>
    </location>
</feature>
<name>A6W9P2_KINRD</name>
<protein>
    <submittedName>
        <fullName evidence="2">Uncharacterized protein</fullName>
    </submittedName>
</protein>
<keyword evidence="3" id="KW-1185">Reference proteome</keyword>
<dbReference type="PANTHER" id="PTHR30634:SF14">
    <property type="match status" value="1"/>
</dbReference>
<dbReference type="RefSeq" id="WP_011981330.1">
    <property type="nucleotide sequence ID" value="NC_009664.2"/>
</dbReference>
<dbReference type="OrthoDB" id="9768066at2"/>
<evidence type="ECO:0000313" key="2">
    <source>
        <dbReference type="EMBL" id="ABS03531.1"/>
    </source>
</evidence>
<dbReference type="Pfam" id="PF18934">
    <property type="entry name" value="DUF5682"/>
    <property type="match status" value="1"/>
</dbReference>
<accession>A6W9P2</accession>
<dbReference type="STRING" id="266940.Krad_2046"/>
<reference evidence="3" key="1">
    <citation type="journal article" date="2008" name="PLoS ONE">
        <title>Survival in nuclear waste, extreme resistance, and potential applications gleaned from the genome sequence of Kineococcus radiotolerans SRS30216.</title>
        <authorList>
            <person name="Bagwell C.E."/>
            <person name="Bhat S."/>
            <person name="Hawkins G.M."/>
            <person name="Smith B.W."/>
            <person name="Biswas T."/>
            <person name="Hoover T.R."/>
            <person name="Saunders E."/>
            <person name="Han C.S."/>
            <person name="Tsodikov O.V."/>
            <person name="Shimkets L.J."/>
        </authorList>
    </citation>
    <scope>NUCLEOTIDE SEQUENCE [LARGE SCALE GENOMIC DNA]</scope>
    <source>
        <strain evidence="3">ATCC BAA-149 / DSM 14245 / SRS30216</strain>
    </source>
</reference>
<dbReference type="InterPro" id="IPR050458">
    <property type="entry name" value="LolB"/>
</dbReference>
<dbReference type="HOGENOM" id="CLU_009152_1_0_11"/>
<dbReference type="AlphaFoldDB" id="A6W9P2"/>
<gene>
    <name evidence="2" type="ordered locus">Krad_2046</name>
</gene>
<feature type="region of interest" description="Disordered" evidence="1">
    <location>
        <begin position="126"/>
        <end position="175"/>
    </location>
</feature>